<organism evidence="1">
    <name type="scientific">marine sediment metagenome</name>
    <dbReference type="NCBI Taxonomy" id="412755"/>
    <lineage>
        <taxon>unclassified sequences</taxon>
        <taxon>metagenomes</taxon>
        <taxon>ecological metagenomes</taxon>
    </lineage>
</organism>
<comment type="caution">
    <text evidence="1">The sequence shown here is derived from an EMBL/GenBank/DDBJ whole genome shotgun (WGS) entry which is preliminary data.</text>
</comment>
<protein>
    <submittedName>
        <fullName evidence="1">Uncharacterized protein</fullName>
    </submittedName>
</protein>
<evidence type="ECO:0000313" key="1">
    <source>
        <dbReference type="EMBL" id="KKN63526.1"/>
    </source>
</evidence>
<proteinExistence type="predicted"/>
<dbReference type="AlphaFoldDB" id="A0A0F9UQU0"/>
<reference evidence="1" key="1">
    <citation type="journal article" date="2015" name="Nature">
        <title>Complex archaea that bridge the gap between prokaryotes and eukaryotes.</title>
        <authorList>
            <person name="Spang A."/>
            <person name="Saw J.H."/>
            <person name="Jorgensen S.L."/>
            <person name="Zaremba-Niedzwiedzka K."/>
            <person name="Martijn J."/>
            <person name="Lind A.E."/>
            <person name="van Eijk R."/>
            <person name="Schleper C."/>
            <person name="Guy L."/>
            <person name="Ettema T.J."/>
        </authorList>
    </citation>
    <scope>NUCLEOTIDE SEQUENCE</scope>
</reference>
<gene>
    <name evidence="1" type="ORF">LCGC14_0501160</name>
</gene>
<dbReference type="EMBL" id="LAZR01000587">
    <property type="protein sequence ID" value="KKN63526.1"/>
    <property type="molecule type" value="Genomic_DNA"/>
</dbReference>
<sequence>MKVKLTTPVANFIITYGITIKKAKGDTFHFIPFWFKETAHPNILEEFGLDNVPEELRSAIEEDRNPSVKIHDLPQSTGSAKNFIMAEPDTPIEKIMMLDLMNQTHAIFMAINTYFELETCNWIWPDSETDNSNHFFDKWLKDDKQPLLFWNRLDPENKAKLLNWYSNLVGETAKGFNYRNENMVSLGDIGTYLKNVKK</sequence>
<name>A0A0F9UQU0_9ZZZZ</name>
<accession>A0A0F9UQU0</accession>